<keyword evidence="1" id="KW-0732">Signal</keyword>
<sequence length="408" mass="46815">MRILQKLFSVLFVFVLTANTSQLHAQYSGKSDTYVLLISLDGFRWDYPAIYNTPNIDEFGRTGVRAQSLISCYPSKTFPNHYSLATGLHPDHHGIVNNSFYDEKLGYYRLGDRKSVENGEFYGGEPIWVTAEKQGVKTASFYWVGSEALIKRFQPTYWKRYNQKVTFEQRVDTVLKWFTLPVELRPHLVTFYYHEPDWVSHEYGPVSLQTEKVVEQLDSLIGYFLTKLAELPISDKLNIIIVSDHGMAEISNERVVNLSEYVDKSLFKYITGSNPVYSLQPKVEHYNEVLAKLKSIPHLKVWERGDIPQRYVYGTNPRINDILVEAELGWSVTWSNNKEGYSGGTHGYDNLIPDMQGIFYAKGPAFKSGYVHPSFYNVNIYTIIAHILNLTPAKTDGSLEQVRGVMKE</sequence>
<keyword evidence="3" id="KW-1185">Reference proteome</keyword>
<evidence type="ECO:0000256" key="1">
    <source>
        <dbReference type="SAM" id="SignalP"/>
    </source>
</evidence>
<dbReference type="AlphaFoldDB" id="A0A7D4CRV8"/>
<protein>
    <submittedName>
        <fullName evidence="2">Alkaline phosphatase family protein</fullName>
    </submittedName>
</protein>
<proteinExistence type="predicted"/>
<dbReference type="PANTHER" id="PTHR10151:SF120">
    <property type="entry name" value="BIS(5'-ADENOSYL)-TRIPHOSPHATASE"/>
    <property type="match status" value="1"/>
</dbReference>
<organism evidence="2 3">
    <name type="scientific">Tenuifilum thalassicum</name>
    <dbReference type="NCBI Taxonomy" id="2590900"/>
    <lineage>
        <taxon>Bacteria</taxon>
        <taxon>Pseudomonadati</taxon>
        <taxon>Bacteroidota</taxon>
        <taxon>Bacteroidia</taxon>
        <taxon>Bacteroidales</taxon>
        <taxon>Tenuifilaceae</taxon>
        <taxon>Tenuifilum</taxon>
    </lineage>
</organism>
<reference evidence="2 3" key="1">
    <citation type="submission" date="2019-07" db="EMBL/GenBank/DDBJ databases">
        <title>Thalassofilum flectens gen. nov., sp. nov., a novel moderate thermophilic anaerobe from a shallow sea hot spring in Kunashir Island (Russia), representing a new family in the order Bacteroidales, and proposal of Thalassofilacea fam. nov.</title>
        <authorList>
            <person name="Kochetkova T.V."/>
            <person name="Podosokorskaya O.A."/>
            <person name="Novikov A."/>
            <person name="Elcheninov A.G."/>
            <person name="Toshchakov S.V."/>
            <person name="Kublanov I.V."/>
        </authorList>
    </citation>
    <scope>NUCLEOTIDE SEQUENCE [LARGE SCALE GENOMIC DNA]</scope>
    <source>
        <strain evidence="2 3">38-H</strain>
    </source>
</reference>
<name>A0A7D4CRV8_9BACT</name>
<dbReference type="Pfam" id="PF01663">
    <property type="entry name" value="Phosphodiest"/>
    <property type="match status" value="1"/>
</dbReference>
<dbReference type="KEGG" id="ttz:FHG85_08640"/>
<dbReference type="Proteomes" id="UP000500961">
    <property type="component" value="Chromosome"/>
</dbReference>
<accession>A0A7D4CRV8</accession>
<dbReference type="RefSeq" id="WP_173074935.1">
    <property type="nucleotide sequence ID" value="NZ_CP041345.1"/>
</dbReference>
<dbReference type="SUPFAM" id="SSF53649">
    <property type="entry name" value="Alkaline phosphatase-like"/>
    <property type="match status" value="1"/>
</dbReference>
<feature type="signal peptide" evidence="1">
    <location>
        <begin position="1"/>
        <end position="25"/>
    </location>
</feature>
<feature type="chain" id="PRO_5029835965" evidence="1">
    <location>
        <begin position="26"/>
        <end position="408"/>
    </location>
</feature>
<evidence type="ECO:0000313" key="3">
    <source>
        <dbReference type="Proteomes" id="UP000500961"/>
    </source>
</evidence>
<dbReference type="GO" id="GO:0016787">
    <property type="term" value="F:hydrolase activity"/>
    <property type="evidence" value="ECO:0007669"/>
    <property type="project" value="UniProtKB-ARBA"/>
</dbReference>
<gene>
    <name evidence="2" type="ORF">FHG85_08640</name>
</gene>
<dbReference type="PANTHER" id="PTHR10151">
    <property type="entry name" value="ECTONUCLEOTIDE PYROPHOSPHATASE/PHOSPHODIESTERASE"/>
    <property type="match status" value="1"/>
</dbReference>
<dbReference type="EMBL" id="CP041345">
    <property type="protein sequence ID" value="QKG80325.1"/>
    <property type="molecule type" value="Genomic_DNA"/>
</dbReference>
<dbReference type="Gene3D" id="3.30.1360.180">
    <property type="match status" value="1"/>
</dbReference>
<evidence type="ECO:0000313" key="2">
    <source>
        <dbReference type="EMBL" id="QKG80325.1"/>
    </source>
</evidence>
<dbReference type="CDD" id="cd16018">
    <property type="entry name" value="Enpp"/>
    <property type="match status" value="1"/>
</dbReference>
<dbReference type="InterPro" id="IPR017850">
    <property type="entry name" value="Alkaline_phosphatase_core_sf"/>
</dbReference>
<dbReference type="InterPro" id="IPR002591">
    <property type="entry name" value="Phosphodiest/P_Trfase"/>
</dbReference>
<dbReference type="Gene3D" id="3.40.720.10">
    <property type="entry name" value="Alkaline Phosphatase, subunit A"/>
    <property type="match status" value="1"/>
</dbReference>